<reference evidence="6" key="1">
    <citation type="submission" date="2025-08" db="UniProtKB">
        <authorList>
            <consortium name="RefSeq"/>
        </authorList>
    </citation>
    <scope>IDENTIFICATION</scope>
    <source>
        <tissue evidence="6">Leaf</tissue>
    </source>
</reference>
<sequence length="563" mass="62910">MSSDAQASTEQQEPNPKIQIYPTSAAGVSPFWRDKYEREAKKYWDVFYKRHQDKFFKDRHYLDKEWGQYFSGAGKKIILEVGCGAGNTIFPLVATYPEVFVHACDFSPRAVNLVKLNKDFKETQISPFVCDLTVDDLNQQIPSSSVDIVTMIFVLSAVSPEKMHLVLQNIRRVLKPKGHVLFRDYATGDLAQERLTCKDQMISENFYVRGDGTRAFYFSNEFLASLFKDNGFDVKEIGLCCKQVENRSRELVMNRRWIQAVFCPSDSEDLSSSNCVSIEVDLPSQENTESNRSSKASKDPVKNIEIDISEGVAADMFGISSSVDNEIIQVSLNEEKFSIRVLSKEYQHTCKSTGLMLWESAQLMASVLARNPNIVSGKKVLELGCGCGGICSMVAVRSADLVVATDGDKRALDLLMQNVALNIAPPFRDKLIVKSLEWGDRGHIEAIKEVNDEGFNIIIGTDVTYIPEAILPLFATARKLISPNRGDEEDQASALILCHVVRQVDEPSMLSAASRYGFRLVERWPAGISGDSSRGVVGSWFAESGIDKYSFSAALSIMYFQIE</sequence>
<dbReference type="SUPFAM" id="SSF53335">
    <property type="entry name" value="S-adenosyl-L-methionine-dependent methyltransferases"/>
    <property type="match status" value="2"/>
</dbReference>
<dbReference type="GO" id="GO:0008757">
    <property type="term" value="F:S-adenosylmethionine-dependent methyltransferase activity"/>
    <property type="evidence" value="ECO:0007669"/>
    <property type="project" value="UniProtKB-ARBA"/>
</dbReference>
<keyword evidence="2" id="KW-0489">Methyltransferase</keyword>
<keyword evidence="5" id="KW-1185">Reference proteome</keyword>
<evidence type="ECO:0000256" key="1">
    <source>
        <dbReference type="ARBA" id="ARBA00009725"/>
    </source>
</evidence>
<evidence type="ECO:0000256" key="2">
    <source>
        <dbReference type="ARBA" id="ARBA00022603"/>
    </source>
</evidence>
<evidence type="ECO:0000313" key="6">
    <source>
        <dbReference type="RefSeq" id="XP_030552539.1"/>
    </source>
</evidence>
<dbReference type="CDD" id="cd02440">
    <property type="entry name" value="AdoMet_MTases"/>
    <property type="match status" value="2"/>
</dbReference>
<dbReference type="RefSeq" id="XP_030552539.1">
    <property type="nucleotide sequence ID" value="XM_030696679.2"/>
</dbReference>
<dbReference type="AlphaFoldDB" id="A0A8B8QZ90"/>
<evidence type="ECO:0000256" key="3">
    <source>
        <dbReference type="ARBA" id="ARBA00022679"/>
    </source>
</evidence>
<dbReference type="InterPro" id="IPR013217">
    <property type="entry name" value="Methyltransf_12"/>
</dbReference>
<dbReference type="Pfam" id="PF08242">
    <property type="entry name" value="Methyltransf_12"/>
    <property type="match status" value="1"/>
</dbReference>
<comment type="similarity">
    <text evidence="1">Belongs to the methyltransferase superfamily. METL family.</text>
</comment>
<protein>
    <submittedName>
        <fullName evidence="6">Uncharacterized protein LOC115756772</fullName>
    </submittedName>
</protein>
<dbReference type="OrthoDB" id="417697at2759"/>
<dbReference type="Pfam" id="PF10294">
    <property type="entry name" value="Methyltransf_16"/>
    <property type="match status" value="1"/>
</dbReference>
<name>A0A8B8QZ90_9MYRT</name>
<dbReference type="PANTHER" id="PTHR22809:SF5">
    <property type="entry name" value="TRNA N(3)-METHYLCYTIDINE METHYLTRANSFERASE METTL6"/>
    <property type="match status" value="1"/>
</dbReference>
<dbReference type="KEGG" id="rarg:115756772"/>
<dbReference type="InterPro" id="IPR026113">
    <property type="entry name" value="METTL2/6/8-like"/>
</dbReference>
<proteinExistence type="inferred from homology"/>
<accession>A0A8B8QZ90</accession>
<dbReference type="GeneID" id="115756772"/>
<organism evidence="5 6">
    <name type="scientific">Rhodamnia argentea</name>
    <dbReference type="NCBI Taxonomy" id="178133"/>
    <lineage>
        <taxon>Eukaryota</taxon>
        <taxon>Viridiplantae</taxon>
        <taxon>Streptophyta</taxon>
        <taxon>Embryophyta</taxon>
        <taxon>Tracheophyta</taxon>
        <taxon>Spermatophyta</taxon>
        <taxon>Magnoliopsida</taxon>
        <taxon>eudicotyledons</taxon>
        <taxon>Gunneridae</taxon>
        <taxon>Pentapetalae</taxon>
        <taxon>rosids</taxon>
        <taxon>malvids</taxon>
        <taxon>Myrtales</taxon>
        <taxon>Myrtaceae</taxon>
        <taxon>Myrtoideae</taxon>
        <taxon>Myrteae</taxon>
        <taxon>Australasian group</taxon>
        <taxon>Rhodamnia</taxon>
    </lineage>
</organism>
<dbReference type="GO" id="GO:0008173">
    <property type="term" value="F:RNA methyltransferase activity"/>
    <property type="evidence" value="ECO:0007669"/>
    <property type="project" value="UniProtKB-ARBA"/>
</dbReference>
<dbReference type="Gene3D" id="3.40.50.150">
    <property type="entry name" value="Vaccinia Virus protein VP39"/>
    <property type="match status" value="2"/>
</dbReference>
<feature type="domain" description="Methyltransferase type 12" evidence="4">
    <location>
        <begin position="79"/>
        <end position="180"/>
    </location>
</feature>
<evidence type="ECO:0000313" key="5">
    <source>
        <dbReference type="Proteomes" id="UP000827889"/>
    </source>
</evidence>
<dbReference type="InterPro" id="IPR029063">
    <property type="entry name" value="SAM-dependent_MTases_sf"/>
</dbReference>
<dbReference type="Proteomes" id="UP000827889">
    <property type="component" value="Chromosome 4"/>
</dbReference>
<dbReference type="PANTHER" id="PTHR22809">
    <property type="entry name" value="METHYLTRANSFERASE-RELATED"/>
    <property type="match status" value="1"/>
</dbReference>
<dbReference type="InterPro" id="IPR019410">
    <property type="entry name" value="Methyltransf_16"/>
</dbReference>
<gene>
    <name evidence="6" type="primary">LOC115756772</name>
</gene>
<dbReference type="GO" id="GO:0032259">
    <property type="term" value="P:methylation"/>
    <property type="evidence" value="ECO:0007669"/>
    <property type="project" value="UniProtKB-KW"/>
</dbReference>
<keyword evidence="3" id="KW-0808">Transferase</keyword>
<evidence type="ECO:0000259" key="4">
    <source>
        <dbReference type="Pfam" id="PF08242"/>
    </source>
</evidence>